<name>A0A074YUW1_OPIVI</name>
<evidence type="ECO:0000313" key="2">
    <source>
        <dbReference type="Proteomes" id="UP000054324"/>
    </source>
</evidence>
<reference evidence="1 2" key="1">
    <citation type="submission" date="2013-11" db="EMBL/GenBank/DDBJ databases">
        <title>Opisthorchis viverrini - life in the bile duct.</title>
        <authorList>
            <person name="Young N.D."/>
            <person name="Nagarajan N."/>
            <person name="Lin S.J."/>
            <person name="Korhonen P.K."/>
            <person name="Jex A.R."/>
            <person name="Hall R.S."/>
            <person name="Safavi-Hemami H."/>
            <person name="Kaewkong W."/>
            <person name="Bertrand D."/>
            <person name="Gao S."/>
            <person name="Seet Q."/>
            <person name="Wongkham S."/>
            <person name="Teh B.T."/>
            <person name="Wongkham C."/>
            <person name="Intapan P.M."/>
            <person name="Maleewong W."/>
            <person name="Yang X."/>
            <person name="Hu M."/>
            <person name="Wang Z."/>
            <person name="Hofmann A."/>
            <person name="Sternberg P.W."/>
            <person name="Tan P."/>
            <person name="Wang J."/>
            <person name="Gasser R.B."/>
        </authorList>
    </citation>
    <scope>NUCLEOTIDE SEQUENCE [LARGE SCALE GENOMIC DNA]</scope>
</reference>
<organism evidence="1 2">
    <name type="scientific">Opisthorchis viverrini</name>
    <name type="common">Southeast Asian liver fluke</name>
    <dbReference type="NCBI Taxonomy" id="6198"/>
    <lineage>
        <taxon>Eukaryota</taxon>
        <taxon>Metazoa</taxon>
        <taxon>Spiralia</taxon>
        <taxon>Lophotrochozoa</taxon>
        <taxon>Platyhelminthes</taxon>
        <taxon>Trematoda</taxon>
        <taxon>Digenea</taxon>
        <taxon>Opisthorchiida</taxon>
        <taxon>Opisthorchiata</taxon>
        <taxon>Opisthorchiidae</taxon>
        <taxon>Opisthorchis</taxon>
    </lineage>
</organism>
<dbReference type="GeneID" id="20326396"/>
<dbReference type="AlphaFoldDB" id="A0A074YUW1"/>
<dbReference type="RefSeq" id="XP_009177687.1">
    <property type="nucleotide sequence ID" value="XM_009179423.1"/>
</dbReference>
<dbReference type="OrthoDB" id="6251461at2759"/>
<dbReference type="KEGG" id="ovi:T265_12228"/>
<dbReference type="EMBL" id="KL599745">
    <property type="protein sequence ID" value="KER18566.1"/>
    <property type="molecule type" value="Genomic_DNA"/>
</dbReference>
<dbReference type="Proteomes" id="UP000054324">
    <property type="component" value="Unassembled WGS sequence"/>
</dbReference>
<protein>
    <submittedName>
        <fullName evidence="1">Uncharacterized protein</fullName>
    </submittedName>
</protein>
<gene>
    <name evidence="1" type="ORF">T265_12228</name>
</gene>
<accession>A0A074YUW1</accession>
<dbReference type="CTD" id="20326396"/>
<evidence type="ECO:0000313" key="1">
    <source>
        <dbReference type="EMBL" id="KER18566.1"/>
    </source>
</evidence>
<proteinExistence type="predicted"/>
<sequence>MTRPSKPKLVLLGDANPNSSANNDFVQPPSIFHFYPDVEITLYCSTPRYQLFCERADQIANGVRIIRTAFRAILHLNRDKESSHEVVLPHTMRTTPPMRHLNSTDPDKLHYAWRFRLRREYSGAYVTCEVQPELIPPILVPAAYWDWLSSEFSPHRIQQMISVSDPIALHLYIESGYIQIIPEPTRHAGDPEISSVVLQPTQTLSCQTNIATENGPNLTIYPILNNKIELAVRSDLSASSMWLDKGRATPDWARISHTKLVRLYVPADPKVFGTYLIYCAVPGTKFSRVS</sequence>
<keyword evidence="2" id="KW-1185">Reference proteome</keyword>